<organism evidence="1 2">
    <name type="scientific">Nematostella vectensis</name>
    <name type="common">Starlet sea anemone</name>
    <dbReference type="NCBI Taxonomy" id="45351"/>
    <lineage>
        <taxon>Eukaryota</taxon>
        <taxon>Metazoa</taxon>
        <taxon>Cnidaria</taxon>
        <taxon>Anthozoa</taxon>
        <taxon>Hexacorallia</taxon>
        <taxon>Actiniaria</taxon>
        <taxon>Edwardsiidae</taxon>
        <taxon>Nematostella</taxon>
    </lineage>
</organism>
<dbReference type="PhylomeDB" id="A7SMJ3"/>
<protein>
    <recommendedName>
        <fullName evidence="3">Tudor domain-containing protein</fullName>
    </recommendedName>
</protein>
<name>A7SMJ3_NEMVE</name>
<dbReference type="SUPFAM" id="SSF63748">
    <property type="entry name" value="Tudor/PWWP/MBT"/>
    <property type="match status" value="2"/>
</dbReference>
<gene>
    <name evidence="1" type="ORF">NEMVEDRAFT_v1g214558</name>
</gene>
<dbReference type="AlphaFoldDB" id="A7SMJ3"/>
<dbReference type="InParanoid" id="A7SMJ3"/>
<dbReference type="eggNOG" id="KOG0958">
    <property type="taxonomic scope" value="Eukaryota"/>
</dbReference>
<evidence type="ECO:0008006" key="3">
    <source>
        <dbReference type="Google" id="ProtNLM"/>
    </source>
</evidence>
<dbReference type="EMBL" id="DS469709">
    <property type="protein sequence ID" value="EDO35084.1"/>
    <property type="molecule type" value="Genomic_DNA"/>
</dbReference>
<sequence length="138" mass="15915">MRYLPGNNAESPTSNPFAPIVDGYALLTRYYRGTVLSMTSEEYYVVSFDDGTVCENLPPKDIEGYERRNGSIAEGTMVLVNWKEGEALYRARVNSRRICVTYQIRFEDESCLGVRREDVYKEREELPSRVRQKLVSVL</sequence>
<dbReference type="Gene3D" id="2.30.30.140">
    <property type="match status" value="1"/>
</dbReference>
<keyword evidence="2" id="KW-1185">Reference proteome</keyword>
<evidence type="ECO:0000313" key="2">
    <source>
        <dbReference type="Proteomes" id="UP000001593"/>
    </source>
</evidence>
<reference evidence="1 2" key="1">
    <citation type="journal article" date="2007" name="Science">
        <title>Sea anemone genome reveals ancestral eumetazoan gene repertoire and genomic organization.</title>
        <authorList>
            <person name="Putnam N.H."/>
            <person name="Srivastava M."/>
            <person name="Hellsten U."/>
            <person name="Dirks B."/>
            <person name="Chapman J."/>
            <person name="Salamov A."/>
            <person name="Terry A."/>
            <person name="Shapiro H."/>
            <person name="Lindquist E."/>
            <person name="Kapitonov V.V."/>
            <person name="Jurka J."/>
            <person name="Genikhovich G."/>
            <person name="Grigoriev I.V."/>
            <person name="Lucas S.M."/>
            <person name="Steele R.E."/>
            <person name="Finnerty J.R."/>
            <person name="Technau U."/>
            <person name="Martindale M.Q."/>
            <person name="Rokhsar D.S."/>
        </authorList>
    </citation>
    <scope>NUCLEOTIDE SEQUENCE [LARGE SCALE GENOMIC DNA]</scope>
    <source>
        <strain evidence="2">CH2 X CH6</strain>
    </source>
</reference>
<dbReference type="STRING" id="45351.A7SMJ3"/>
<dbReference type="HOGENOM" id="CLU_1857636_0_0_1"/>
<accession>A7SMJ3</accession>
<proteinExistence type="predicted"/>
<evidence type="ECO:0000313" key="1">
    <source>
        <dbReference type="EMBL" id="EDO35084.1"/>
    </source>
</evidence>
<dbReference type="Gene3D" id="3.10.330.70">
    <property type="match status" value="1"/>
</dbReference>
<dbReference type="Proteomes" id="UP000001593">
    <property type="component" value="Unassembled WGS sequence"/>
</dbReference>